<dbReference type="Proteomes" id="UP000324065">
    <property type="component" value="Unassembled WGS sequence"/>
</dbReference>
<keyword evidence="3" id="KW-1185">Reference proteome</keyword>
<evidence type="ECO:0000313" key="3">
    <source>
        <dbReference type="Proteomes" id="UP000324065"/>
    </source>
</evidence>
<dbReference type="Pfam" id="PF05402">
    <property type="entry name" value="PqqD"/>
    <property type="match status" value="1"/>
</dbReference>
<accession>A0A5M6I4T5</accession>
<dbReference type="InterPro" id="IPR008792">
    <property type="entry name" value="PQQD"/>
</dbReference>
<name>A0A5M6I4T5_9PROT</name>
<sequence length="108" mass="11380">MPDTPVPRACAPPLHAPSPPAGPRPRLKGRVRPEAFGGLLFCVEPVRILTLNPTAYRIAALLAEGHAPATIVAALAETFRQPLAVIATDVEAFLATLAAQDLLDRSPD</sequence>
<feature type="compositionally biased region" description="Pro residues" evidence="1">
    <location>
        <begin position="14"/>
        <end position="23"/>
    </location>
</feature>
<proteinExistence type="predicted"/>
<dbReference type="Gene3D" id="1.10.10.1150">
    <property type="entry name" value="Coenzyme PQQ synthesis protein D (PqqD)"/>
    <property type="match status" value="1"/>
</dbReference>
<gene>
    <name evidence="2" type="ORF">F1188_19965</name>
</gene>
<dbReference type="InterPro" id="IPR041881">
    <property type="entry name" value="PqqD_sf"/>
</dbReference>
<dbReference type="AlphaFoldDB" id="A0A5M6I4T5"/>
<feature type="region of interest" description="Disordered" evidence="1">
    <location>
        <begin position="1"/>
        <end position="29"/>
    </location>
</feature>
<organism evidence="2 3">
    <name type="scientific">Roseospira marina</name>
    <dbReference type="NCBI Taxonomy" id="140057"/>
    <lineage>
        <taxon>Bacteria</taxon>
        <taxon>Pseudomonadati</taxon>
        <taxon>Pseudomonadota</taxon>
        <taxon>Alphaproteobacteria</taxon>
        <taxon>Rhodospirillales</taxon>
        <taxon>Rhodospirillaceae</taxon>
        <taxon>Roseospira</taxon>
    </lineage>
</organism>
<evidence type="ECO:0000313" key="2">
    <source>
        <dbReference type="EMBL" id="KAA5603224.1"/>
    </source>
</evidence>
<reference evidence="2 3" key="1">
    <citation type="submission" date="2019-09" db="EMBL/GenBank/DDBJ databases">
        <title>Genome sequence of Roseospira marina, one of the more divergent members of the non-sulfur purple photosynthetic bacterial family, the Rhodospirillaceae.</title>
        <authorList>
            <person name="Meyer T."/>
            <person name="Kyndt J."/>
        </authorList>
    </citation>
    <scope>NUCLEOTIDE SEQUENCE [LARGE SCALE GENOMIC DNA]</scope>
    <source>
        <strain evidence="2 3">DSM 15113</strain>
    </source>
</reference>
<protein>
    <submittedName>
        <fullName evidence="2">PqqD family protein</fullName>
    </submittedName>
</protein>
<dbReference type="EMBL" id="VWPJ01000039">
    <property type="protein sequence ID" value="KAA5603224.1"/>
    <property type="molecule type" value="Genomic_DNA"/>
</dbReference>
<comment type="caution">
    <text evidence="2">The sequence shown here is derived from an EMBL/GenBank/DDBJ whole genome shotgun (WGS) entry which is preliminary data.</text>
</comment>
<evidence type="ECO:0000256" key="1">
    <source>
        <dbReference type="SAM" id="MobiDB-lite"/>
    </source>
</evidence>